<name>A0A9D4S126_DREPO</name>
<accession>A0A9D4S126</accession>
<keyword evidence="2" id="KW-1185">Reference proteome</keyword>
<sequence>MTSRSSRSVGLVVLPNLQGIFYLTPNNRSRKCPTSMRITHLDWASKSTIYERAERALCSRPTHPTTHQLKSMAMHSRRWKCSTFSGTSWTVMDERMQTFVQAIEKEREAFHEMRNIWRSSEIEWHHH</sequence>
<proteinExistence type="predicted"/>
<dbReference type="Proteomes" id="UP000828390">
    <property type="component" value="Unassembled WGS sequence"/>
</dbReference>
<evidence type="ECO:0000313" key="2">
    <source>
        <dbReference type="Proteomes" id="UP000828390"/>
    </source>
</evidence>
<dbReference type="EMBL" id="JAIWYP010000001">
    <property type="protein sequence ID" value="KAH3886468.1"/>
    <property type="molecule type" value="Genomic_DNA"/>
</dbReference>
<reference evidence="1" key="2">
    <citation type="submission" date="2020-11" db="EMBL/GenBank/DDBJ databases">
        <authorList>
            <person name="McCartney M.A."/>
            <person name="Auch B."/>
            <person name="Kono T."/>
            <person name="Mallez S."/>
            <person name="Becker A."/>
            <person name="Gohl D.M."/>
            <person name="Silverstein K.A.T."/>
            <person name="Koren S."/>
            <person name="Bechman K.B."/>
            <person name="Herman A."/>
            <person name="Abrahante J.E."/>
            <person name="Garbe J."/>
        </authorList>
    </citation>
    <scope>NUCLEOTIDE SEQUENCE</scope>
    <source>
        <strain evidence="1">Duluth1</strain>
        <tissue evidence="1">Whole animal</tissue>
    </source>
</reference>
<reference evidence="1" key="1">
    <citation type="journal article" date="2019" name="bioRxiv">
        <title>The Genome of the Zebra Mussel, Dreissena polymorpha: A Resource for Invasive Species Research.</title>
        <authorList>
            <person name="McCartney M.A."/>
            <person name="Auch B."/>
            <person name="Kono T."/>
            <person name="Mallez S."/>
            <person name="Zhang Y."/>
            <person name="Obille A."/>
            <person name="Becker A."/>
            <person name="Abrahante J.E."/>
            <person name="Garbe J."/>
            <person name="Badalamenti J.P."/>
            <person name="Herman A."/>
            <person name="Mangelson H."/>
            <person name="Liachko I."/>
            <person name="Sullivan S."/>
            <person name="Sone E.D."/>
            <person name="Koren S."/>
            <person name="Silverstein K.A.T."/>
            <person name="Beckman K.B."/>
            <person name="Gohl D.M."/>
        </authorList>
    </citation>
    <scope>NUCLEOTIDE SEQUENCE</scope>
    <source>
        <strain evidence="1">Duluth1</strain>
        <tissue evidence="1">Whole animal</tissue>
    </source>
</reference>
<protein>
    <submittedName>
        <fullName evidence="1">Uncharacterized protein</fullName>
    </submittedName>
</protein>
<dbReference type="AlphaFoldDB" id="A0A9D4S126"/>
<comment type="caution">
    <text evidence="1">The sequence shown here is derived from an EMBL/GenBank/DDBJ whole genome shotgun (WGS) entry which is preliminary data.</text>
</comment>
<organism evidence="1 2">
    <name type="scientific">Dreissena polymorpha</name>
    <name type="common">Zebra mussel</name>
    <name type="synonym">Mytilus polymorpha</name>
    <dbReference type="NCBI Taxonomy" id="45954"/>
    <lineage>
        <taxon>Eukaryota</taxon>
        <taxon>Metazoa</taxon>
        <taxon>Spiralia</taxon>
        <taxon>Lophotrochozoa</taxon>
        <taxon>Mollusca</taxon>
        <taxon>Bivalvia</taxon>
        <taxon>Autobranchia</taxon>
        <taxon>Heteroconchia</taxon>
        <taxon>Euheterodonta</taxon>
        <taxon>Imparidentia</taxon>
        <taxon>Neoheterodontei</taxon>
        <taxon>Myida</taxon>
        <taxon>Dreissenoidea</taxon>
        <taxon>Dreissenidae</taxon>
        <taxon>Dreissena</taxon>
    </lineage>
</organism>
<evidence type="ECO:0000313" key="1">
    <source>
        <dbReference type="EMBL" id="KAH3886468.1"/>
    </source>
</evidence>
<gene>
    <name evidence="1" type="ORF">DPMN_010478</name>
</gene>